<dbReference type="EMBL" id="BLLK01000047">
    <property type="protein sequence ID" value="GFH54222.1"/>
    <property type="molecule type" value="Genomic_DNA"/>
</dbReference>
<evidence type="ECO:0000259" key="11">
    <source>
        <dbReference type="Pfam" id="PF00218"/>
    </source>
</evidence>
<evidence type="ECO:0000256" key="10">
    <source>
        <dbReference type="SAM" id="SignalP"/>
    </source>
</evidence>
<keyword evidence="10" id="KW-0732">Signal</keyword>
<dbReference type="Pfam" id="PF00218">
    <property type="entry name" value="IGPS"/>
    <property type="match status" value="1"/>
</dbReference>
<feature type="chain" id="PRO_5042015827" description="indole-3-glycerol-phosphate synthase" evidence="10">
    <location>
        <begin position="16"/>
        <end position="969"/>
    </location>
</feature>
<dbReference type="InterPro" id="IPR013798">
    <property type="entry name" value="Indole-3-glycerol_P_synth_dom"/>
</dbReference>
<evidence type="ECO:0000256" key="6">
    <source>
        <dbReference type="ARBA" id="ARBA00022822"/>
    </source>
</evidence>
<feature type="compositionally biased region" description="Basic and acidic residues" evidence="9">
    <location>
        <begin position="622"/>
        <end position="640"/>
    </location>
</feature>
<dbReference type="Proteomes" id="UP001054902">
    <property type="component" value="Unassembled WGS sequence"/>
</dbReference>
<comment type="catalytic activity">
    <reaction evidence="1">
        <text>1-(2-carboxyphenylamino)-1-deoxy-D-ribulose 5-phosphate + H(+) = (1S,2R)-1-C-(indol-3-yl)glycerol 3-phosphate + CO2 + H2O</text>
        <dbReference type="Rhea" id="RHEA:23476"/>
        <dbReference type="ChEBI" id="CHEBI:15377"/>
        <dbReference type="ChEBI" id="CHEBI:15378"/>
        <dbReference type="ChEBI" id="CHEBI:16526"/>
        <dbReference type="ChEBI" id="CHEBI:58613"/>
        <dbReference type="ChEBI" id="CHEBI:58866"/>
        <dbReference type="EC" id="4.1.1.48"/>
    </reaction>
</comment>
<dbReference type="InterPro" id="IPR045186">
    <property type="entry name" value="Indole-3-glycerol_P_synth"/>
</dbReference>
<dbReference type="Gene3D" id="3.20.20.70">
    <property type="entry name" value="Aldolase class I"/>
    <property type="match status" value="1"/>
</dbReference>
<evidence type="ECO:0000256" key="1">
    <source>
        <dbReference type="ARBA" id="ARBA00001633"/>
    </source>
</evidence>
<evidence type="ECO:0000313" key="13">
    <source>
        <dbReference type="EMBL" id="GFH54222.1"/>
    </source>
</evidence>
<dbReference type="PANTHER" id="PTHR22854:SF2">
    <property type="entry name" value="INDOLE-3-GLYCEROL-PHOSPHATE SYNTHASE"/>
    <property type="match status" value="1"/>
</dbReference>
<evidence type="ECO:0000256" key="3">
    <source>
        <dbReference type="ARBA" id="ARBA00012362"/>
    </source>
</evidence>
<keyword evidence="14" id="KW-1185">Reference proteome</keyword>
<dbReference type="AlphaFoldDB" id="A0AAD3CXV0"/>
<dbReference type="Pfam" id="PF08495">
    <property type="entry name" value="FIST"/>
    <property type="match status" value="1"/>
</dbReference>
<name>A0AAD3CXV0_9STRA</name>
<dbReference type="InterPro" id="IPR013702">
    <property type="entry name" value="FIST_domain_N"/>
</dbReference>
<dbReference type="EC" id="4.1.1.48" evidence="3"/>
<feature type="domain" description="FIST" evidence="12">
    <location>
        <begin position="151"/>
        <end position="337"/>
    </location>
</feature>
<organism evidence="13 14">
    <name type="scientific">Chaetoceros tenuissimus</name>
    <dbReference type="NCBI Taxonomy" id="426638"/>
    <lineage>
        <taxon>Eukaryota</taxon>
        <taxon>Sar</taxon>
        <taxon>Stramenopiles</taxon>
        <taxon>Ochrophyta</taxon>
        <taxon>Bacillariophyta</taxon>
        <taxon>Coscinodiscophyceae</taxon>
        <taxon>Chaetocerotophycidae</taxon>
        <taxon>Chaetocerotales</taxon>
        <taxon>Chaetocerotaceae</taxon>
        <taxon>Chaetoceros</taxon>
    </lineage>
</organism>
<sequence>MRVIGFFAFLSVVNGFAPVRQSSQIKQVSSSFSLPLRSKDTTLTLNTSAAKFRTLTKRFASETTSEEDASQLAPQAVSTGYSQNPDLLLAIEEATQSALSLLPRDADIDLGFVFVSSIYDGQQSPTKIIPQILKNSDYFSDMDGQRRIIKKMIGCSAGGLIGGKATSDKLSTFENEGMAGVTITFCVLPDTEIDTFHLLDNDIPDDFSKITPKEWKSSVGMSHFSENDDGDEDTPTFMLLPAPSFQKDLDDFLSGMKYSFGPDANIFGALSSTVSSLSRAKLFRYDMSRPESIQTLTDGCLGIAMRGDIQWKVMVASGAKPVGGIYRIVSGEKSTIGSIQLDEIATEQLQLAEEEAGISNDNSDDDDEISEEELMDAKKRMAQAYQKAVMPKPVLAEANFLMKTLSDDDQNFMRKFILVGLERAGGIGKSPSDLLRLAEGDGHRFTVYQVASAGMKDGSVTLPLGSVDVELGSRLRFFVRDGEFAKKEVEAIWTGYKKKDLESMFSSDKKHFQAAGCFTFPTLDRGQKLFGGKAGFESSAIADFAPDLPSIAGFFSNGVIAPLDEKDEQILVQGSASCYALLGSKSGRPIFSAAEAIAANEEKEKKARRDAERLAAEEPESRDDFSSNVDDKPAPRSPDGEILVKKREIHSGRALTVSAVQWSVAEKTAKPSSTLEGFMWDKETEVDRLRERVPLSNLLSQVRLFDLDSTKPSPRDWIGSVREASKDGFVVVPEIKRTEPLYGSLRKRYDVKKLAKQFSSGGAAAISVNCDKVLFGGSLEDVSEAREAISEAILEAANTDENAAVPPILASDLILYPYQLYKLRLAGADAANIIVGALTAKDLLYLTKIASSLKMSIVASVTSEVQIRALMKLSSGIDAISVSNRDLENFSFDESGKQVLDLLKSDAMKEFREKFPETFVFAEGRVGMIEMDDGDYLDHIKDAGAMGAIIGGGLSNMKNDIGEYLASLK</sequence>
<comment type="pathway">
    <text evidence="2">Amino-acid biosynthesis; L-tryptophan biosynthesis; L-tryptophan from chorismate: step 4/5.</text>
</comment>
<feature type="compositionally biased region" description="Basic and acidic residues" evidence="9">
    <location>
        <begin position="601"/>
        <end position="616"/>
    </location>
</feature>
<keyword evidence="6" id="KW-0822">Tryptophan biosynthesis</keyword>
<gene>
    <name evidence="13" type="ORF">CTEN210_10698</name>
</gene>
<comment type="caution">
    <text evidence="13">The sequence shown here is derived from an EMBL/GenBank/DDBJ whole genome shotgun (WGS) entry which is preliminary data.</text>
</comment>
<reference evidence="13 14" key="1">
    <citation type="journal article" date="2021" name="Sci. Rep.">
        <title>The genome of the diatom Chaetoceros tenuissimus carries an ancient integrated fragment of an extant virus.</title>
        <authorList>
            <person name="Hongo Y."/>
            <person name="Kimura K."/>
            <person name="Takaki Y."/>
            <person name="Yoshida Y."/>
            <person name="Baba S."/>
            <person name="Kobayashi G."/>
            <person name="Nagasaki K."/>
            <person name="Hano T."/>
            <person name="Tomaru Y."/>
        </authorList>
    </citation>
    <scope>NUCLEOTIDE SEQUENCE [LARGE SCALE GENOMIC DNA]</scope>
    <source>
        <strain evidence="13 14">NIES-3715</strain>
    </source>
</reference>
<evidence type="ECO:0000256" key="8">
    <source>
        <dbReference type="ARBA" id="ARBA00023239"/>
    </source>
</evidence>
<feature type="region of interest" description="Disordered" evidence="9">
    <location>
        <begin position="601"/>
        <end position="640"/>
    </location>
</feature>
<proteinExistence type="predicted"/>
<evidence type="ECO:0000313" key="14">
    <source>
        <dbReference type="Proteomes" id="UP001054902"/>
    </source>
</evidence>
<accession>A0AAD3CXV0</accession>
<dbReference type="InterPro" id="IPR011060">
    <property type="entry name" value="RibuloseP-bd_barrel"/>
</dbReference>
<dbReference type="GO" id="GO:0000162">
    <property type="term" value="P:L-tryptophan biosynthetic process"/>
    <property type="evidence" value="ECO:0007669"/>
    <property type="project" value="UniProtKB-KW"/>
</dbReference>
<evidence type="ECO:0000259" key="12">
    <source>
        <dbReference type="Pfam" id="PF08495"/>
    </source>
</evidence>
<evidence type="ECO:0000256" key="5">
    <source>
        <dbReference type="ARBA" id="ARBA00022793"/>
    </source>
</evidence>
<keyword evidence="8" id="KW-0456">Lyase</keyword>
<keyword evidence="4" id="KW-0028">Amino-acid biosynthesis</keyword>
<evidence type="ECO:0000256" key="2">
    <source>
        <dbReference type="ARBA" id="ARBA00004696"/>
    </source>
</evidence>
<dbReference type="GO" id="GO:0004425">
    <property type="term" value="F:indole-3-glycerol-phosphate synthase activity"/>
    <property type="evidence" value="ECO:0007669"/>
    <property type="project" value="UniProtKB-EC"/>
</dbReference>
<keyword evidence="7" id="KW-0057">Aromatic amino acid biosynthesis</keyword>
<feature type="domain" description="Indole-3-glycerol phosphate synthase" evidence="11">
    <location>
        <begin position="678"/>
        <end position="895"/>
    </location>
</feature>
<protein>
    <recommendedName>
        <fullName evidence="3">indole-3-glycerol-phosphate synthase</fullName>
        <ecNumber evidence="3">4.1.1.48</ecNumber>
    </recommendedName>
</protein>
<dbReference type="SUPFAM" id="SSF51366">
    <property type="entry name" value="Ribulose-phoshate binding barrel"/>
    <property type="match status" value="1"/>
</dbReference>
<dbReference type="GO" id="GO:0004640">
    <property type="term" value="F:phosphoribosylanthranilate isomerase activity"/>
    <property type="evidence" value="ECO:0007669"/>
    <property type="project" value="TreeGrafter"/>
</dbReference>
<evidence type="ECO:0000256" key="9">
    <source>
        <dbReference type="SAM" id="MobiDB-lite"/>
    </source>
</evidence>
<evidence type="ECO:0000256" key="4">
    <source>
        <dbReference type="ARBA" id="ARBA00022605"/>
    </source>
</evidence>
<keyword evidence="5" id="KW-0210">Decarboxylase</keyword>
<dbReference type="InterPro" id="IPR013785">
    <property type="entry name" value="Aldolase_TIM"/>
</dbReference>
<evidence type="ECO:0000256" key="7">
    <source>
        <dbReference type="ARBA" id="ARBA00023141"/>
    </source>
</evidence>
<feature type="signal peptide" evidence="10">
    <location>
        <begin position="1"/>
        <end position="15"/>
    </location>
</feature>
<dbReference type="PANTHER" id="PTHR22854">
    <property type="entry name" value="TRYPTOPHAN BIOSYNTHESIS PROTEIN"/>
    <property type="match status" value="1"/>
</dbReference>